<dbReference type="STRING" id="215250.A0A316YT97"/>
<dbReference type="AlphaFoldDB" id="A0A316YT97"/>
<organism evidence="13 14">
    <name type="scientific">Acaromyces ingoldii</name>
    <dbReference type="NCBI Taxonomy" id="215250"/>
    <lineage>
        <taxon>Eukaryota</taxon>
        <taxon>Fungi</taxon>
        <taxon>Dikarya</taxon>
        <taxon>Basidiomycota</taxon>
        <taxon>Ustilaginomycotina</taxon>
        <taxon>Exobasidiomycetes</taxon>
        <taxon>Exobasidiales</taxon>
        <taxon>Cryptobasidiaceae</taxon>
        <taxon>Acaromyces</taxon>
    </lineage>
</organism>
<keyword evidence="6" id="KW-0249">Electron transport</keyword>
<accession>A0A316YT97</accession>
<evidence type="ECO:0000256" key="3">
    <source>
        <dbReference type="ARBA" id="ARBA00022448"/>
    </source>
</evidence>
<dbReference type="OrthoDB" id="405848at2759"/>
<evidence type="ECO:0000259" key="12">
    <source>
        <dbReference type="Pfam" id="PF02320"/>
    </source>
</evidence>
<evidence type="ECO:0000256" key="2">
    <source>
        <dbReference type="ARBA" id="ARBA00006498"/>
    </source>
</evidence>
<keyword evidence="7" id="KW-0496">Mitochondrion</keyword>
<protein>
    <recommendedName>
        <fullName evidence="9">Cytochrome b-c1 complex subunit 6, mitochondrial</fullName>
    </recommendedName>
    <alternativeName>
        <fullName evidence="10">Complex III subunit 6</fullName>
    </alternativeName>
</protein>
<evidence type="ECO:0000313" key="13">
    <source>
        <dbReference type="EMBL" id="PWN92004.1"/>
    </source>
</evidence>
<evidence type="ECO:0000256" key="6">
    <source>
        <dbReference type="ARBA" id="ARBA00022982"/>
    </source>
</evidence>
<evidence type="ECO:0000256" key="10">
    <source>
        <dbReference type="ARBA" id="ARBA00044246"/>
    </source>
</evidence>
<dbReference type="EMBL" id="KZ819635">
    <property type="protein sequence ID" value="PWN92004.1"/>
    <property type="molecule type" value="Genomic_DNA"/>
</dbReference>
<name>A0A316YT97_9BASI</name>
<reference evidence="13 14" key="1">
    <citation type="journal article" date="2018" name="Mol. Biol. Evol.">
        <title>Broad Genomic Sampling Reveals a Smut Pathogenic Ancestry of the Fungal Clade Ustilaginomycotina.</title>
        <authorList>
            <person name="Kijpornyongpan T."/>
            <person name="Mondo S.J."/>
            <person name="Barry K."/>
            <person name="Sandor L."/>
            <person name="Lee J."/>
            <person name="Lipzen A."/>
            <person name="Pangilinan J."/>
            <person name="LaButti K."/>
            <person name="Hainaut M."/>
            <person name="Henrissat B."/>
            <person name="Grigoriev I.V."/>
            <person name="Spatafora J.W."/>
            <person name="Aime M.C."/>
        </authorList>
    </citation>
    <scope>NUCLEOTIDE SEQUENCE [LARGE SCALE GENOMIC DNA]</scope>
    <source>
        <strain evidence="13 14">MCA 4198</strain>
    </source>
</reference>
<evidence type="ECO:0000256" key="8">
    <source>
        <dbReference type="ARBA" id="ARBA00023136"/>
    </source>
</evidence>
<evidence type="ECO:0000256" key="11">
    <source>
        <dbReference type="SAM" id="MobiDB-lite"/>
    </source>
</evidence>
<dbReference type="Pfam" id="PF02320">
    <property type="entry name" value="UCR_hinge"/>
    <property type="match status" value="1"/>
</dbReference>
<proteinExistence type="inferred from homology"/>
<dbReference type="Proteomes" id="UP000245768">
    <property type="component" value="Unassembled WGS sequence"/>
</dbReference>
<dbReference type="GO" id="GO:0006122">
    <property type="term" value="P:mitochondrial electron transport, ubiquinol to cytochrome c"/>
    <property type="evidence" value="ECO:0007669"/>
    <property type="project" value="InterPro"/>
</dbReference>
<keyword evidence="5" id="KW-0999">Mitochondrion inner membrane</keyword>
<comment type="subcellular location">
    <subcellularLocation>
        <location evidence="1">Mitochondrion inner membrane</location>
        <topology evidence="1">Peripheral membrane protein</topology>
        <orientation evidence="1">Intermembrane side</orientation>
    </subcellularLocation>
</comment>
<evidence type="ECO:0000313" key="14">
    <source>
        <dbReference type="Proteomes" id="UP000245768"/>
    </source>
</evidence>
<keyword evidence="8" id="KW-0472">Membrane</keyword>
<evidence type="ECO:0000256" key="4">
    <source>
        <dbReference type="ARBA" id="ARBA00022660"/>
    </source>
</evidence>
<keyword evidence="14" id="KW-1185">Reference proteome</keyword>
<keyword evidence="3" id="KW-0813">Transport</keyword>
<dbReference type="InParanoid" id="A0A316YT97"/>
<feature type="compositionally biased region" description="Acidic residues" evidence="11">
    <location>
        <begin position="36"/>
        <end position="78"/>
    </location>
</feature>
<dbReference type="GeneID" id="37043137"/>
<dbReference type="InterPro" id="IPR003422">
    <property type="entry name" value="Cyt_b-c1_6"/>
</dbReference>
<comment type="similarity">
    <text evidence="2">Belongs to the UQCRH/QCR6 family.</text>
</comment>
<dbReference type="PANTHER" id="PTHR15336">
    <property type="entry name" value="UBIQUINOL-CYTOCHROME C REDUCTASE COMPLEX 7.8 KDA PROTEIN"/>
    <property type="match status" value="1"/>
</dbReference>
<dbReference type="GO" id="GO:0005743">
    <property type="term" value="C:mitochondrial inner membrane"/>
    <property type="evidence" value="ECO:0007669"/>
    <property type="project" value="UniProtKB-SubCell"/>
</dbReference>
<dbReference type="FunFam" id="1.10.287.20:FF:000003">
    <property type="entry name" value="Cytochrome b-c1 complex subunit 6"/>
    <property type="match status" value="1"/>
</dbReference>
<gene>
    <name evidence="13" type="ORF">FA10DRAFT_265812</name>
</gene>
<dbReference type="InterPro" id="IPR023184">
    <property type="entry name" value="Ubol_cytC_Rdtase_hinge_dom"/>
</dbReference>
<dbReference type="PANTHER" id="PTHR15336:SF0">
    <property type="entry name" value="CYTOCHROME B-C1 COMPLEX SUBUNIT 6, MITOCHONDRIAL"/>
    <property type="match status" value="1"/>
</dbReference>
<dbReference type="Gene3D" id="1.10.287.20">
    <property type="entry name" value="Ubiquinol-cytochrome C reductase hinge domain"/>
    <property type="match status" value="1"/>
</dbReference>
<dbReference type="SUPFAM" id="SSF81531">
    <property type="entry name" value="Non-heme 11 kDa protein of cytochrome bc1 complex (Ubiquinol-cytochrome c reductase)"/>
    <property type="match status" value="1"/>
</dbReference>
<sequence length="142" mass="15996">MASVITMSRSEEDSSSSLFSSMTSAFSSLFPSVHAEEEDEDSRDEGEGEDEKEGDDDKEEGGDEEEEEEEEEEDEPEDPQPAIYEECENSKECSPAKHHFLECQERVEAGKGFHEENCVEEFFHLAHCASSCTAPRLFSKLK</sequence>
<feature type="compositionally biased region" description="Low complexity" evidence="11">
    <location>
        <begin position="15"/>
        <end position="32"/>
    </location>
</feature>
<dbReference type="InterPro" id="IPR036811">
    <property type="entry name" value="Ubol_cytC_Rdtase_hinge_dom_sf"/>
</dbReference>
<evidence type="ECO:0000256" key="9">
    <source>
        <dbReference type="ARBA" id="ARBA00044155"/>
    </source>
</evidence>
<feature type="region of interest" description="Disordered" evidence="11">
    <location>
        <begin position="1"/>
        <end position="90"/>
    </location>
</feature>
<keyword evidence="4" id="KW-0679">Respiratory chain</keyword>
<feature type="domain" description="Ubiquinol-cytochrome C reductase hinge" evidence="12">
    <location>
        <begin position="78"/>
        <end position="142"/>
    </location>
</feature>
<evidence type="ECO:0000256" key="1">
    <source>
        <dbReference type="ARBA" id="ARBA00004137"/>
    </source>
</evidence>
<evidence type="ECO:0000256" key="5">
    <source>
        <dbReference type="ARBA" id="ARBA00022792"/>
    </source>
</evidence>
<dbReference type="RefSeq" id="XP_025379202.1">
    <property type="nucleotide sequence ID" value="XM_025521221.1"/>
</dbReference>
<evidence type="ECO:0000256" key="7">
    <source>
        <dbReference type="ARBA" id="ARBA00023128"/>
    </source>
</evidence>